<dbReference type="InterPro" id="IPR015867">
    <property type="entry name" value="N-reg_PII/ATP_PRibTrfase_C"/>
</dbReference>
<evidence type="ECO:0000256" key="4">
    <source>
        <dbReference type="ARBA" id="ARBA00022989"/>
    </source>
</evidence>
<dbReference type="RefSeq" id="WP_317942580.1">
    <property type="nucleotide sequence ID" value="NZ_JAUBDI010000003.1"/>
</dbReference>
<protein>
    <submittedName>
        <fullName evidence="8">YitT family protein</fullName>
    </submittedName>
</protein>
<dbReference type="InterPro" id="IPR019264">
    <property type="entry name" value="DUF2179"/>
</dbReference>
<proteinExistence type="predicted"/>
<comment type="subcellular location">
    <subcellularLocation>
        <location evidence="1">Cell membrane</location>
        <topology evidence="1">Multi-pass membrane protein</topology>
    </subcellularLocation>
</comment>
<dbReference type="PANTHER" id="PTHR33545">
    <property type="entry name" value="UPF0750 MEMBRANE PROTEIN YITT-RELATED"/>
    <property type="match status" value="1"/>
</dbReference>
<evidence type="ECO:0000256" key="6">
    <source>
        <dbReference type="SAM" id="Phobius"/>
    </source>
</evidence>
<feature type="transmembrane region" description="Helical" evidence="6">
    <location>
        <begin position="83"/>
        <end position="100"/>
    </location>
</feature>
<evidence type="ECO:0000259" key="7">
    <source>
        <dbReference type="Pfam" id="PF10035"/>
    </source>
</evidence>
<dbReference type="PIRSF" id="PIRSF006483">
    <property type="entry name" value="Membrane_protein_YitT"/>
    <property type="match status" value="1"/>
</dbReference>
<keyword evidence="4 6" id="KW-1133">Transmembrane helix</keyword>
<feature type="transmembrane region" description="Helical" evidence="6">
    <location>
        <begin position="150"/>
        <end position="175"/>
    </location>
</feature>
<evidence type="ECO:0000313" key="9">
    <source>
        <dbReference type="Proteomes" id="UP001282284"/>
    </source>
</evidence>
<dbReference type="InterPro" id="IPR051461">
    <property type="entry name" value="UPF0750_membrane"/>
</dbReference>
<gene>
    <name evidence="8" type="ORF">QT711_05875</name>
</gene>
<dbReference type="InterPro" id="IPR003740">
    <property type="entry name" value="YitT"/>
</dbReference>
<keyword evidence="9" id="KW-1185">Reference proteome</keyword>
<feature type="transmembrane region" description="Helical" evidence="6">
    <location>
        <begin position="48"/>
        <end position="76"/>
    </location>
</feature>
<feature type="transmembrane region" description="Helical" evidence="6">
    <location>
        <begin position="112"/>
        <end position="130"/>
    </location>
</feature>
<evidence type="ECO:0000256" key="3">
    <source>
        <dbReference type="ARBA" id="ARBA00022692"/>
    </source>
</evidence>
<sequence length="287" mass="31597">MKKEHKKETFRSLIQRYFFILIGVTLAAVALELFLIPNSVIDGGIIGISLILNFMTGIPFGILILIINLPFLFFGYKHIGKNFFISSSVAIVLLAVIEFPLKSVGPFVTDPLLATVFGGILLGAGVGLVIRNGGALDGTEILGILLTRKIPFSVGEFVMFFNIFIFGWAGFVLTWEKAMYSILTYYIASKAIDIIIQGLEDTKAVIVVSDEYEELSAAITERLGRSVTLLHGKGGYNDNEKEIIYVVITRLEISKLKQIVRDMDPSAFVTITNIQETHGAAFKSAIH</sequence>
<dbReference type="PANTHER" id="PTHR33545:SF3">
    <property type="entry name" value="UPF0750 MEMBRANE PROTEIN YQFU"/>
    <property type="match status" value="1"/>
</dbReference>
<dbReference type="Pfam" id="PF10035">
    <property type="entry name" value="DUF2179"/>
    <property type="match status" value="1"/>
</dbReference>
<feature type="domain" description="DUF2179" evidence="7">
    <location>
        <begin position="225"/>
        <end position="279"/>
    </location>
</feature>
<dbReference type="Gene3D" id="3.30.70.120">
    <property type="match status" value="1"/>
</dbReference>
<evidence type="ECO:0000256" key="2">
    <source>
        <dbReference type="ARBA" id="ARBA00022475"/>
    </source>
</evidence>
<accession>A0ABU4G8Q2</accession>
<evidence type="ECO:0000313" key="8">
    <source>
        <dbReference type="EMBL" id="MDW0112705.1"/>
    </source>
</evidence>
<organism evidence="8 9">
    <name type="scientific">Sporosarcina saromensis</name>
    <dbReference type="NCBI Taxonomy" id="359365"/>
    <lineage>
        <taxon>Bacteria</taxon>
        <taxon>Bacillati</taxon>
        <taxon>Bacillota</taxon>
        <taxon>Bacilli</taxon>
        <taxon>Bacillales</taxon>
        <taxon>Caryophanaceae</taxon>
        <taxon>Sporosarcina</taxon>
    </lineage>
</organism>
<dbReference type="Proteomes" id="UP001282284">
    <property type="component" value="Unassembled WGS sequence"/>
</dbReference>
<evidence type="ECO:0000256" key="1">
    <source>
        <dbReference type="ARBA" id="ARBA00004651"/>
    </source>
</evidence>
<keyword evidence="2" id="KW-1003">Cell membrane</keyword>
<feature type="transmembrane region" description="Helical" evidence="6">
    <location>
        <begin position="16"/>
        <end position="36"/>
    </location>
</feature>
<reference evidence="8 9" key="1">
    <citation type="submission" date="2023-06" db="EMBL/GenBank/DDBJ databases">
        <title>Sporosarcina sp. nov., isolated from Korean traditional fermented seafood 'Jeotgal'.</title>
        <authorList>
            <person name="Yang A.I."/>
            <person name="Shin N.-R."/>
        </authorList>
    </citation>
    <scope>NUCLEOTIDE SEQUENCE [LARGE SCALE GENOMIC DNA]</scope>
    <source>
        <strain evidence="8 9">KCTC13119</strain>
    </source>
</reference>
<keyword evidence="5 6" id="KW-0472">Membrane</keyword>
<comment type="caution">
    <text evidence="8">The sequence shown here is derived from an EMBL/GenBank/DDBJ whole genome shotgun (WGS) entry which is preliminary data.</text>
</comment>
<name>A0ABU4G8Q2_9BACL</name>
<keyword evidence="3 6" id="KW-0812">Transmembrane</keyword>
<dbReference type="EMBL" id="JAUBDI010000003">
    <property type="protein sequence ID" value="MDW0112705.1"/>
    <property type="molecule type" value="Genomic_DNA"/>
</dbReference>
<dbReference type="Pfam" id="PF02588">
    <property type="entry name" value="YitT_membrane"/>
    <property type="match status" value="1"/>
</dbReference>
<dbReference type="CDD" id="cd16380">
    <property type="entry name" value="YitT_C"/>
    <property type="match status" value="1"/>
</dbReference>
<evidence type="ECO:0000256" key="5">
    <source>
        <dbReference type="ARBA" id="ARBA00023136"/>
    </source>
</evidence>